<feature type="domain" description="Signal transduction histidine kinase subgroup 3 dimerisation and phosphoacceptor" evidence="10">
    <location>
        <begin position="197"/>
        <end position="262"/>
    </location>
</feature>
<reference evidence="11 12" key="1">
    <citation type="submission" date="2020-07" db="EMBL/GenBank/DDBJ databases">
        <title>Sequencing the genomes of 1000 actinobacteria strains.</title>
        <authorList>
            <person name="Klenk H.-P."/>
        </authorList>
    </citation>
    <scope>NUCLEOTIDE SEQUENCE [LARGE SCALE GENOMIC DNA]</scope>
    <source>
        <strain evidence="11 12">DSM 22083</strain>
    </source>
</reference>
<evidence type="ECO:0000256" key="3">
    <source>
        <dbReference type="ARBA" id="ARBA00022553"/>
    </source>
</evidence>
<keyword evidence="6 11" id="KW-0418">Kinase</keyword>
<dbReference type="GO" id="GO:0000155">
    <property type="term" value="F:phosphorelay sensor kinase activity"/>
    <property type="evidence" value="ECO:0007669"/>
    <property type="project" value="InterPro"/>
</dbReference>
<dbReference type="RefSeq" id="WP_179752806.1">
    <property type="nucleotide sequence ID" value="NZ_JACCBU010000001.1"/>
</dbReference>
<name>A0A7Y9I9C0_9ACTN</name>
<evidence type="ECO:0000256" key="5">
    <source>
        <dbReference type="ARBA" id="ARBA00022741"/>
    </source>
</evidence>
<comment type="caution">
    <text evidence="11">The sequence shown here is derived from an EMBL/GenBank/DDBJ whole genome shotgun (WGS) entry which is preliminary data.</text>
</comment>
<dbReference type="Gene3D" id="3.30.565.10">
    <property type="entry name" value="Histidine kinase-like ATPase, C-terminal domain"/>
    <property type="match status" value="1"/>
</dbReference>
<keyword evidence="9" id="KW-0472">Membrane</keyword>
<dbReference type="InterPro" id="IPR036890">
    <property type="entry name" value="HATPase_C_sf"/>
</dbReference>
<feature type="transmembrane region" description="Helical" evidence="9">
    <location>
        <begin position="41"/>
        <end position="63"/>
    </location>
</feature>
<evidence type="ECO:0000256" key="4">
    <source>
        <dbReference type="ARBA" id="ARBA00022679"/>
    </source>
</evidence>
<proteinExistence type="predicted"/>
<keyword evidence="8" id="KW-0902">Two-component regulatory system</keyword>
<feature type="transmembrane region" description="Helical" evidence="9">
    <location>
        <begin position="7"/>
        <end position="29"/>
    </location>
</feature>
<evidence type="ECO:0000313" key="12">
    <source>
        <dbReference type="Proteomes" id="UP000569914"/>
    </source>
</evidence>
<evidence type="ECO:0000256" key="7">
    <source>
        <dbReference type="ARBA" id="ARBA00022840"/>
    </source>
</evidence>
<evidence type="ECO:0000256" key="2">
    <source>
        <dbReference type="ARBA" id="ARBA00012438"/>
    </source>
</evidence>
<keyword evidence="7" id="KW-0067">ATP-binding</keyword>
<feature type="transmembrane region" description="Helical" evidence="9">
    <location>
        <begin position="95"/>
        <end position="123"/>
    </location>
</feature>
<evidence type="ECO:0000256" key="9">
    <source>
        <dbReference type="SAM" id="Phobius"/>
    </source>
</evidence>
<dbReference type="GO" id="GO:0046983">
    <property type="term" value="F:protein dimerization activity"/>
    <property type="evidence" value="ECO:0007669"/>
    <property type="project" value="InterPro"/>
</dbReference>
<comment type="catalytic activity">
    <reaction evidence="1">
        <text>ATP + protein L-histidine = ADP + protein N-phospho-L-histidine.</text>
        <dbReference type="EC" id="2.7.13.3"/>
    </reaction>
</comment>
<keyword evidence="4" id="KW-0808">Transferase</keyword>
<dbReference type="CDD" id="cd16917">
    <property type="entry name" value="HATPase_UhpB-NarQ-NarX-like"/>
    <property type="match status" value="1"/>
</dbReference>
<keyword evidence="9" id="KW-1133">Transmembrane helix</keyword>
<gene>
    <name evidence="11" type="ORF">BKA15_003498</name>
</gene>
<evidence type="ECO:0000256" key="8">
    <source>
        <dbReference type="ARBA" id="ARBA00023012"/>
    </source>
</evidence>
<keyword evidence="3" id="KW-0597">Phosphoprotein</keyword>
<dbReference type="Pfam" id="PF07730">
    <property type="entry name" value="HisKA_3"/>
    <property type="match status" value="1"/>
</dbReference>
<accession>A0A7Y9I9C0</accession>
<dbReference type="Proteomes" id="UP000569914">
    <property type="component" value="Unassembled WGS sequence"/>
</dbReference>
<dbReference type="EC" id="2.7.13.3" evidence="2"/>
<dbReference type="SUPFAM" id="SSF55874">
    <property type="entry name" value="ATPase domain of HSP90 chaperone/DNA topoisomerase II/histidine kinase"/>
    <property type="match status" value="1"/>
</dbReference>
<dbReference type="GO" id="GO:0016020">
    <property type="term" value="C:membrane"/>
    <property type="evidence" value="ECO:0007669"/>
    <property type="project" value="InterPro"/>
</dbReference>
<keyword evidence="9" id="KW-0812">Transmembrane</keyword>
<keyword evidence="12" id="KW-1185">Reference proteome</keyword>
<dbReference type="GO" id="GO:0005524">
    <property type="term" value="F:ATP binding"/>
    <property type="evidence" value="ECO:0007669"/>
    <property type="project" value="UniProtKB-KW"/>
</dbReference>
<evidence type="ECO:0000313" key="11">
    <source>
        <dbReference type="EMBL" id="NYE72169.1"/>
    </source>
</evidence>
<dbReference type="InterPro" id="IPR011712">
    <property type="entry name" value="Sig_transdc_His_kin_sub3_dim/P"/>
</dbReference>
<evidence type="ECO:0000256" key="1">
    <source>
        <dbReference type="ARBA" id="ARBA00000085"/>
    </source>
</evidence>
<sequence length="411" mass="44019">MSVVRPIVLNVAYLMLGAAIFVAFVLLQIGVGQLLVALTPLPIWAVVIIVVPPMFAVGLLPGLREVEVAACRTLLRVDRELITPQHPTWEHRWRAAAWVILHILVGGVIGLALVGVPVALGGWVATGGGEIGPDGRLIAEPALVALAILVGLVTLIAAVVAAWLVGLLLRRLVPIFLGPTWRDRLELAEQRLRTEAEHRRLARDLHDGIGHALSIISLQASAGRRILETQPDKAARSLEVIETTSRNAADDLDRMLAVLRDRAAPRSPDPGLDSVPTLITAHRELGVEIDASVEITPGLAPLLSTTAYRIISEGLTNARRHGTGERTRLELTADEAGVSIMISNPYRRRRQARSSGGRGITGMRERAALFGGTVSAGVEPGADGENEWVLRVRLPAQGTSRSEAAPDGSRT</sequence>
<dbReference type="PANTHER" id="PTHR24421">
    <property type="entry name" value="NITRATE/NITRITE SENSOR PROTEIN NARX-RELATED"/>
    <property type="match status" value="1"/>
</dbReference>
<dbReference type="Gene3D" id="1.20.5.1930">
    <property type="match status" value="1"/>
</dbReference>
<feature type="transmembrane region" description="Helical" evidence="9">
    <location>
        <begin position="143"/>
        <end position="169"/>
    </location>
</feature>
<protein>
    <recommendedName>
        <fullName evidence="2">histidine kinase</fullName>
        <ecNumber evidence="2">2.7.13.3</ecNumber>
    </recommendedName>
</protein>
<keyword evidence="5" id="KW-0547">Nucleotide-binding</keyword>
<dbReference type="EMBL" id="JACCBU010000001">
    <property type="protein sequence ID" value="NYE72169.1"/>
    <property type="molecule type" value="Genomic_DNA"/>
</dbReference>
<dbReference type="AlphaFoldDB" id="A0A7Y9I9C0"/>
<dbReference type="InterPro" id="IPR050482">
    <property type="entry name" value="Sensor_HK_TwoCompSys"/>
</dbReference>
<organism evidence="11 12">
    <name type="scientific">Microlunatus parietis</name>
    <dbReference type="NCBI Taxonomy" id="682979"/>
    <lineage>
        <taxon>Bacteria</taxon>
        <taxon>Bacillati</taxon>
        <taxon>Actinomycetota</taxon>
        <taxon>Actinomycetes</taxon>
        <taxon>Propionibacteriales</taxon>
        <taxon>Propionibacteriaceae</taxon>
        <taxon>Microlunatus</taxon>
    </lineage>
</organism>
<evidence type="ECO:0000259" key="10">
    <source>
        <dbReference type="Pfam" id="PF07730"/>
    </source>
</evidence>
<evidence type="ECO:0000256" key="6">
    <source>
        <dbReference type="ARBA" id="ARBA00022777"/>
    </source>
</evidence>
<dbReference type="PANTHER" id="PTHR24421:SF10">
    <property type="entry name" value="NITRATE_NITRITE SENSOR PROTEIN NARQ"/>
    <property type="match status" value="1"/>
</dbReference>